<dbReference type="Pfam" id="PF20681">
    <property type="entry name" value="DUF6818"/>
    <property type="match status" value="1"/>
</dbReference>
<accession>A0A8T1V4H4</accession>
<reference evidence="2" key="1">
    <citation type="submission" date="2021-02" db="EMBL/GenBank/DDBJ databases">
        <authorList>
            <person name="Palmer J.M."/>
        </authorList>
    </citation>
    <scope>NUCLEOTIDE SEQUENCE</scope>
    <source>
        <strain evidence="2">SCRP734</strain>
    </source>
</reference>
<evidence type="ECO:0000259" key="1">
    <source>
        <dbReference type="Pfam" id="PF20681"/>
    </source>
</evidence>
<comment type="caution">
    <text evidence="2">The sequence shown here is derived from an EMBL/GenBank/DDBJ whole genome shotgun (WGS) entry which is preliminary data.</text>
</comment>
<dbReference type="EMBL" id="JAGDFM010000786">
    <property type="protein sequence ID" value="KAG7376167.1"/>
    <property type="molecule type" value="Genomic_DNA"/>
</dbReference>
<evidence type="ECO:0000313" key="3">
    <source>
        <dbReference type="Proteomes" id="UP000694044"/>
    </source>
</evidence>
<keyword evidence="3" id="KW-1185">Reference proteome</keyword>
<dbReference type="AlphaFoldDB" id="A0A8T1V4H4"/>
<dbReference type="OrthoDB" id="10527164at2759"/>
<proteinExistence type="predicted"/>
<feature type="domain" description="DUF6818" evidence="1">
    <location>
        <begin position="43"/>
        <end position="105"/>
    </location>
</feature>
<dbReference type="Proteomes" id="UP000694044">
    <property type="component" value="Unassembled WGS sequence"/>
</dbReference>
<gene>
    <name evidence="2" type="ORF">PHYPSEUDO_014146</name>
</gene>
<evidence type="ECO:0000313" key="2">
    <source>
        <dbReference type="EMBL" id="KAG7376167.1"/>
    </source>
</evidence>
<organism evidence="2 3">
    <name type="scientific">Phytophthora pseudosyringae</name>
    <dbReference type="NCBI Taxonomy" id="221518"/>
    <lineage>
        <taxon>Eukaryota</taxon>
        <taxon>Sar</taxon>
        <taxon>Stramenopiles</taxon>
        <taxon>Oomycota</taxon>
        <taxon>Peronosporomycetes</taxon>
        <taxon>Peronosporales</taxon>
        <taxon>Peronosporaceae</taxon>
        <taxon>Phytophthora</taxon>
    </lineage>
</organism>
<sequence length="106" mass="12313">MRVMLSRNLLLTLWKKMSKTQGSRTYNQVERHHLLGIVAEKLPLQKADWDDLATLYNRNKGGFRMGRSAPSLKRKFMCLRSRLKNHKDGSIGAFENIALELKRKIS</sequence>
<protein>
    <recommendedName>
        <fullName evidence="1">DUF6818 domain-containing protein</fullName>
    </recommendedName>
</protein>
<dbReference type="InterPro" id="IPR049203">
    <property type="entry name" value="DUF6818"/>
</dbReference>
<name>A0A8T1V4H4_9STRA</name>